<gene>
    <name evidence="8" type="ORF">ABZ508_20880</name>
</gene>
<dbReference type="Gene3D" id="1.10.357.10">
    <property type="entry name" value="Tetracycline Repressor, domain 2"/>
    <property type="match status" value="1"/>
</dbReference>
<feature type="domain" description="HTH gntR-type" evidence="6">
    <location>
        <begin position="4"/>
        <end position="72"/>
    </location>
</feature>
<dbReference type="InterPro" id="IPR036388">
    <property type="entry name" value="WH-like_DNA-bd_sf"/>
</dbReference>
<dbReference type="PROSITE" id="PS50949">
    <property type="entry name" value="HTH_GNTR"/>
    <property type="match status" value="1"/>
</dbReference>
<dbReference type="Pfam" id="PF00392">
    <property type="entry name" value="GntR"/>
    <property type="match status" value="1"/>
</dbReference>
<name>A0ABV2W8H4_9ACTN</name>
<dbReference type="PANTHER" id="PTHR30055:SF151">
    <property type="entry name" value="TRANSCRIPTIONAL REGULATORY PROTEIN"/>
    <property type="match status" value="1"/>
</dbReference>
<dbReference type="SMART" id="SM00345">
    <property type="entry name" value="HTH_GNTR"/>
    <property type="match status" value="1"/>
</dbReference>
<keyword evidence="9" id="KW-1185">Reference proteome</keyword>
<reference evidence="8 9" key="1">
    <citation type="submission" date="2024-06" db="EMBL/GenBank/DDBJ databases">
        <title>The Natural Products Discovery Center: Release of the First 8490 Sequenced Strains for Exploring Actinobacteria Biosynthetic Diversity.</title>
        <authorList>
            <person name="Kalkreuter E."/>
            <person name="Kautsar S.A."/>
            <person name="Yang D."/>
            <person name="Bader C.D."/>
            <person name="Teijaro C.N."/>
            <person name="Fluegel L."/>
            <person name="Davis C.M."/>
            <person name="Simpson J.R."/>
            <person name="Lauterbach L."/>
            <person name="Steele A.D."/>
            <person name="Gui C."/>
            <person name="Meng S."/>
            <person name="Li G."/>
            <person name="Viehrig K."/>
            <person name="Ye F."/>
            <person name="Su P."/>
            <person name="Kiefer A.F."/>
            <person name="Nichols A."/>
            <person name="Cepeda A.J."/>
            <person name="Yan W."/>
            <person name="Fan B."/>
            <person name="Jiang Y."/>
            <person name="Adhikari A."/>
            <person name="Zheng C.-J."/>
            <person name="Schuster L."/>
            <person name="Cowan T.M."/>
            <person name="Smanski M.J."/>
            <person name="Chevrette M.G."/>
            <person name="De Carvalho L.P.S."/>
            <person name="Shen B."/>
        </authorList>
    </citation>
    <scope>NUCLEOTIDE SEQUENCE [LARGE SCALE GENOMIC DNA]</scope>
    <source>
        <strain evidence="8 9">NPDC006337</strain>
    </source>
</reference>
<dbReference type="InterPro" id="IPR050109">
    <property type="entry name" value="HTH-type_TetR-like_transc_reg"/>
</dbReference>
<dbReference type="InterPro" id="IPR036390">
    <property type="entry name" value="WH_DNA-bd_sf"/>
</dbReference>
<dbReference type="SUPFAM" id="SSF46785">
    <property type="entry name" value="Winged helix' DNA-binding domain"/>
    <property type="match status" value="1"/>
</dbReference>
<keyword evidence="2 4" id="KW-0238">DNA-binding</keyword>
<dbReference type="Proteomes" id="UP001550378">
    <property type="component" value="Unassembled WGS sequence"/>
</dbReference>
<dbReference type="EMBL" id="JBEXZR010000019">
    <property type="protein sequence ID" value="MEU0709817.1"/>
    <property type="molecule type" value="Genomic_DNA"/>
</dbReference>
<evidence type="ECO:0000259" key="7">
    <source>
        <dbReference type="PROSITE" id="PS50977"/>
    </source>
</evidence>
<dbReference type="Gene3D" id="1.10.10.60">
    <property type="entry name" value="Homeodomain-like"/>
    <property type="match status" value="1"/>
</dbReference>
<comment type="caution">
    <text evidence="8">The sequence shown here is derived from an EMBL/GenBank/DDBJ whole genome shotgun (WGS) entry which is preliminary data.</text>
</comment>
<evidence type="ECO:0000313" key="8">
    <source>
        <dbReference type="EMBL" id="MEU0709817.1"/>
    </source>
</evidence>
<dbReference type="InterPro" id="IPR009057">
    <property type="entry name" value="Homeodomain-like_sf"/>
</dbReference>
<dbReference type="InterPro" id="IPR036271">
    <property type="entry name" value="Tet_transcr_reg_TetR-rel_C_sf"/>
</dbReference>
<dbReference type="Pfam" id="PF02909">
    <property type="entry name" value="TetR_C_1"/>
    <property type="match status" value="1"/>
</dbReference>
<dbReference type="PANTHER" id="PTHR30055">
    <property type="entry name" value="HTH-TYPE TRANSCRIPTIONAL REGULATOR RUTR"/>
    <property type="match status" value="1"/>
</dbReference>
<sequence>MADRPPYLRIAADIRQRVTDGDLRPGDRVPSTRQIARQWGVALATATKALTALRLEGVVEALPRVGTVVAGPTTPDAPPATPGSAPPRAPHGPPAPRHTAEPDLTRARIVRAAIEIADAEGLAALSMRGVAARLGVAAMSPYRHVGSKDELVALMADAAYGEVAPPEAGPGHWRSRVEAGARALWEVCRRHPWVAQLGPISRPLVLPHLMAHGEGMLAALEGSGADARTRFDIHLLIYSYVQGLAVNLEREVQAQATTGLTEDEWMEGQEAAMRDLLTSGRHPALTRTLSAFEDGYDLDLDALFRFGLDPLLDGIERLVDRPTRPA</sequence>
<organism evidence="8 9">
    <name type="scientific">Streptomyces lavendulocolor</name>
    <dbReference type="NCBI Taxonomy" id="67316"/>
    <lineage>
        <taxon>Bacteria</taxon>
        <taxon>Bacillati</taxon>
        <taxon>Actinomycetota</taxon>
        <taxon>Actinomycetes</taxon>
        <taxon>Kitasatosporales</taxon>
        <taxon>Streptomycetaceae</taxon>
        <taxon>Streptomyces</taxon>
    </lineage>
</organism>
<feature type="region of interest" description="Disordered" evidence="5">
    <location>
        <begin position="69"/>
        <end position="104"/>
    </location>
</feature>
<keyword evidence="1" id="KW-0805">Transcription regulation</keyword>
<dbReference type="InterPro" id="IPR000524">
    <property type="entry name" value="Tscrpt_reg_HTH_GntR"/>
</dbReference>
<dbReference type="PROSITE" id="PS50977">
    <property type="entry name" value="HTH_TETR_2"/>
    <property type="match status" value="1"/>
</dbReference>
<evidence type="ECO:0000256" key="3">
    <source>
        <dbReference type="ARBA" id="ARBA00023163"/>
    </source>
</evidence>
<accession>A0ABV2W8H4</accession>
<evidence type="ECO:0000313" key="9">
    <source>
        <dbReference type="Proteomes" id="UP001550378"/>
    </source>
</evidence>
<feature type="domain" description="HTH tetR-type" evidence="7">
    <location>
        <begin position="103"/>
        <end position="163"/>
    </location>
</feature>
<evidence type="ECO:0000256" key="5">
    <source>
        <dbReference type="SAM" id="MobiDB-lite"/>
    </source>
</evidence>
<feature type="compositionally biased region" description="Pro residues" evidence="5">
    <location>
        <begin position="75"/>
        <end position="96"/>
    </location>
</feature>
<dbReference type="SUPFAM" id="SSF48498">
    <property type="entry name" value="Tetracyclin repressor-like, C-terminal domain"/>
    <property type="match status" value="1"/>
</dbReference>
<dbReference type="InterPro" id="IPR004111">
    <property type="entry name" value="Repressor_TetR_C"/>
</dbReference>
<evidence type="ECO:0000256" key="1">
    <source>
        <dbReference type="ARBA" id="ARBA00023015"/>
    </source>
</evidence>
<dbReference type="CDD" id="cd07377">
    <property type="entry name" value="WHTH_GntR"/>
    <property type="match status" value="1"/>
</dbReference>
<protein>
    <submittedName>
        <fullName evidence="8">TetR/AcrR family transcriptional regulator C-terminal domain-containing protein</fullName>
    </submittedName>
</protein>
<evidence type="ECO:0000256" key="2">
    <source>
        <dbReference type="ARBA" id="ARBA00023125"/>
    </source>
</evidence>
<dbReference type="InterPro" id="IPR001647">
    <property type="entry name" value="HTH_TetR"/>
</dbReference>
<dbReference type="Gene3D" id="1.10.10.10">
    <property type="entry name" value="Winged helix-like DNA-binding domain superfamily/Winged helix DNA-binding domain"/>
    <property type="match status" value="1"/>
</dbReference>
<dbReference type="RefSeq" id="WP_359654003.1">
    <property type="nucleotide sequence ID" value="NZ_JBEXZP010000032.1"/>
</dbReference>
<dbReference type="SUPFAM" id="SSF46689">
    <property type="entry name" value="Homeodomain-like"/>
    <property type="match status" value="1"/>
</dbReference>
<proteinExistence type="predicted"/>
<evidence type="ECO:0000259" key="6">
    <source>
        <dbReference type="PROSITE" id="PS50949"/>
    </source>
</evidence>
<dbReference type="Pfam" id="PF00440">
    <property type="entry name" value="TetR_N"/>
    <property type="match status" value="1"/>
</dbReference>
<feature type="DNA-binding region" description="H-T-H motif" evidence="4">
    <location>
        <begin position="126"/>
        <end position="145"/>
    </location>
</feature>
<evidence type="ECO:0000256" key="4">
    <source>
        <dbReference type="PROSITE-ProRule" id="PRU00335"/>
    </source>
</evidence>
<keyword evidence="3" id="KW-0804">Transcription</keyword>